<dbReference type="PANTHER" id="PTHR34853">
    <property type="match status" value="1"/>
</dbReference>
<organism evidence="2 3">
    <name type="scientific">Streptomyces himastatinicus ATCC 53653</name>
    <dbReference type="NCBI Taxonomy" id="457427"/>
    <lineage>
        <taxon>Bacteria</taxon>
        <taxon>Bacillati</taxon>
        <taxon>Actinomycetota</taxon>
        <taxon>Actinomycetes</taxon>
        <taxon>Kitasatosporales</taxon>
        <taxon>Streptomycetaceae</taxon>
        <taxon>Streptomyces</taxon>
        <taxon>Streptomyces violaceusniger group</taxon>
    </lineage>
</organism>
<dbReference type="PANTHER" id="PTHR34853:SF1">
    <property type="entry name" value="LIPASE 5"/>
    <property type="match status" value="1"/>
</dbReference>
<protein>
    <submittedName>
        <fullName evidence="2">Uncharacterized protein</fullName>
    </submittedName>
</protein>
<name>D9WK03_9ACTN</name>
<gene>
    <name evidence="2" type="ORF">SSOG_03280</name>
</gene>
<feature type="chain" id="PRO_5039308813" evidence="1">
    <location>
        <begin position="30"/>
        <end position="420"/>
    </location>
</feature>
<dbReference type="GO" id="GO:0004806">
    <property type="term" value="F:triacylglycerol lipase activity"/>
    <property type="evidence" value="ECO:0007669"/>
    <property type="project" value="InterPro"/>
</dbReference>
<reference evidence="2 3" key="1">
    <citation type="submission" date="2009-02" db="EMBL/GenBank/DDBJ databases">
        <title>Annotation of Streptomyces hygroscopicus strain ATCC 53653.</title>
        <authorList>
            <consortium name="The Broad Institute Genome Sequencing Platform"/>
            <consortium name="Broad Institute Microbial Sequencing Center"/>
            <person name="Fischbach M."/>
            <person name="Godfrey P."/>
            <person name="Ward D."/>
            <person name="Young S."/>
            <person name="Zeng Q."/>
            <person name="Koehrsen M."/>
            <person name="Alvarado L."/>
            <person name="Berlin A.M."/>
            <person name="Bochicchio J."/>
            <person name="Borenstein D."/>
            <person name="Chapman S.B."/>
            <person name="Chen Z."/>
            <person name="Engels R."/>
            <person name="Freedman E."/>
            <person name="Gellesch M."/>
            <person name="Goldberg J."/>
            <person name="Griggs A."/>
            <person name="Gujja S."/>
            <person name="Heilman E.R."/>
            <person name="Heiman D.I."/>
            <person name="Hepburn T.A."/>
            <person name="Howarth C."/>
            <person name="Jen D."/>
            <person name="Larson L."/>
            <person name="Lewis B."/>
            <person name="Mehta T."/>
            <person name="Park D."/>
            <person name="Pearson M."/>
            <person name="Richards J."/>
            <person name="Roberts A."/>
            <person name="Saif S."/>
            <person name="Shea T.D."/>
            <person name="Shenoy N."/>
            <person name="Sisk P."/>
            <person name="Stolte C."/>
            <person name="Sykes S.N."/>
            <person name="Thomson T."/>
            <person name="Walk T."/>
            <person name="White J."/>
            <person name="Yandava C."/>
            <person name="Straight P."/>
            <person name="Clardy J."/>
            <person name="Hung D."/>
            <person name="Kolter R."/>
            <person name="Mekalanos J."/>
            <person name="Walker S."/>
            <person name="Walsh C.T."/>
            <person name="Wieland-Brown L.C."/>
            <person name="Haas B."/>
            <person name="Nusbaum C."/>
            <person name="Birren B."/>
        </authorList>
    </citation>
    <scope>NUCLEOTIDE SEQUENCE [LARGE SCALE GENOMIC DNA]</scope>
    <source>
        <strain evidence="2 3">ATCC 53653</strain>
    </source>
</reference>
<evidence type="ECO:0000256" key="1">
    <source>
        <dbReference type="SAM" id="SignalP"/>
    </source>
</evidence>
<dbReference type="EMBL" id="GG657754">
    <property type="protein sequence ID" value="EFL23566.1"/>
    <property type="molecule type" value="Genomic_DNA"/>
</dbReference>
<keyword evidence="1" id="KW-0732">Signal</keyword>
<dbReference type="SUPFAM" id="SSF53474">
    <property type="entry name" value="alpha/beta-Hydrolases"/>
    <property type="match status" value="1"/>
</dbReference>
<dbReference type="Gene3D" id="3.40.50.1820">
    <property type="entry name" value="alpha/beta hydrolase"/>
    <property type="match status" value="1"/>
</dbReference>
<accession>D9WK03</accession>
<dbReference type="InterPro" id="IPR029058">
    <property type="entry name" value="AB_hydrolase_fold"/>
</dbReference>
<dbReference type="AlphaFoldDB" id="D9WK03"/>
<dbReference type="InterPro" id="IPR005152">
    <property type="entry name" value="Lipase_secreted"/>
</dbReference>
<dbReference type="GO" id="GO:0016042">
    <property type="term" value="P:lipid catabolic process"/>
    <property type="evidence" value="ECO:0007669"/>
    <property type="project" value="InterPro"/>
</dbReference>
<keyword evidence="3" id="KW-1185">Reference proteome</keyword>
<feature type="signal peptide" evidence="1">
    <location>
        <begin position="1"/>
        <end position="29"/>
    </location>
</feature>
<dbReference type="PIRSF" id="PIRSF029171">
    <property type="entry name" value="Esterase_LipA"/>
    <property type="match status" value="1"/>
</dbReference>
<dbReference type="STRING" id="457427.SSOG_03280"/>
<evidence type="ECO:0000313" key="3">
    <source>
        <dbReference type="Proteomes" id="UP000003963"/>
    </source>
</evidence>
<dbReference type="Gene3D" id="1.10.260.160">
    <property type="match status" value="1"/>
</dbReference>
<dbReference type="HOGENOM" id="CLU_039051_1_0_11"/>
<evidence type="ECO:0000313" key="2">
    <source>
        <dbReference type="EMBL" id="EFL23566.1"/>
    </source>
</evidence>
<sequence>MGVLMRRTRIAPNVAAAACAALLLLPAAAAVPAAAATTPRTAAAAPAAAQGRGELVSVKRLYRLATPRKVAAELRSSGFDAGAVRYGVDAYRLEYRTVDPHGRPTTASGLLALPRGREGRLRAVSFAHGTGSHKSDAPSMRRHGFLPSPSLTYASAGFAAVAPDYLGMGTSPGLHPWMDVPSETTASLDMLRAARAVVPLERKVAVTGFSQGASAALGLARSLQAGEDRWFRLGALAPVSGAYDFGGTELKALLGGELEPKSSVVYAAYTLVAFNRLHDVYDSPKQVFKGNARHIEALFDGRHTGRQIMAGTPGTVKQLLTDEGMRMLERPTGEFAAALRTASSVCDGWAPRVPTRLYLAGGDQEAAVENTAVCRAELRRRGADVPVVDVGPVDYEDSRHLGSNVAATASIVRWLLSDPR</sequence>
<dbReference type="Proteomes" id="UP000003963">
    <property type="component" value="Unassembled WGS sequence"/>
</dbReference>
<proteinExistence type="predicted"/>